<proteinExistence type="predicted"/>
<organism evidence="1">
    <name type="scientific">Arion vulgaris</name>
    <dbReference type="NCBI Taxonomy" id="1028688"/>
    <lineage>
        <taxon>Eukaryota</taxon>
        <taxon>Metazoa</taxon>
        <taxon>Spiralia</taxon>
        <taxon>Lophotrochozoa</taxon>
        <taxon>Mollusca</taxon>
        <taxon>Gastropoda</taxon>
        <taxon>Heterobranchia</taxon>
        <taxon>Euthyneura</taxon>
        <taxon>Panpulmonata</taxon>
        <taxon>Eupulmonata</taxon>
        <taxon>Stylommatophora</taxon>
        <taxon>Helicina</taxon>
        <taxon>Arionoidea</taxon>
        <taxon>Arionidae</taxon>
        <taxon>Arion</taxon>
    </lineage>
</organism>
<sequence length="49" mass="5570">MYCYFSKLARLLEDVPVLTNVSHLATYISTPKTSHHVMLSMSIEGLSFH</sequence>
<dbReference type="EMBL" id="HACG01028712">
    <property type="protein sequence ID" value="CEK75577.1"/>
    <property type="molecule type" value="Transcribed_RNA"/>
</dbReference>
<evidence type="ECO:0000313" key="1">
    <source>
        <dbReference type="EMBL" id="CEK75577.1"/>
    </source>
</evidence>
<name>A0A0B7A4L4_9EUPU</name>
<gene>
    <name evidence="1" type="primary">ORF96138</name>
    <name evidence="2" type="synonym">ORF96140</name>
</gene>
<dbReference type="AlphaFoldDB" id="A0A0B7A4L4"/>
<dbReference type="EMBL" id="HACG01028713">
    <property type="protein sequence ID" value="CEK75578.1"/>
    <property type="molecule type" value="Transcribed_RNA"/>
</dbReference>
<accession>A0A0B7A4L4</accession>
<protein>
    <submittedName>
        <fullName evidence="1">Uncharacterized protein</fullName>
    </submittedName>
</protein>
<evidence type="ECO:0000313" key="2">
    <source>
        <dbReference type="EMBL" id="CEK75578.1"/>
    </source>
</evidence>
<reference evidence="1" key="1">
    <citation type="submission" date="2014-12" db="EMBL/GenBank/DDBJ databases">
        <title>Insight into the proteome of Arion vulgaris.</title>
        <authorList>
            <person name="Aradska J."/>
            <person name="Bulat T."/>
            <person name="Smidak R."/>
            <person name="Sarate P."/>
            <person name="Gangsoo J."/>
            <person name="Sialana F."/>
            <person name="Bilban M."/>
            <person name="Lubec G."/>
        </authorList>
    </citation>
    <scope>NUCLEOTIDE SEQUENCE</scope>
    <source>
        <tissue evidence="1">Skin</tissue>
    </source>
</reference>